<dbReference type="InterPro" id="IPR031325">
    <property type="entry name" value="RHS_repeat"/>
</dbReference>
<feature type="domain" description="Teneurin-like YD-shell" evidence="4">
    <location>
        <begin position="553"/>
        <end position="723"/>
    </location>
</feature>
<dbReference type="Pfam" id="PF25023">
    <property type="entry name" value="TEN_YD-shell"/>
    <property type="match status" value="2"/>
</dbReference>
<feature type="domain" description="DUF6531" evidence="3">
    <location>
        <begin position="341"/>
        <end position="413"/>
    </location>
</feature>
<feature type="compositionally biased region" description="Basic and acidic residues" evidence="2">
    <location>
        <begin position="257"/>
        <end position="275"/>
    </location>
</feature>
<dbReference type="Pfam" id="PF20148">
    <property type="entry name" value="DUF6531"/>
    <property type="match status" value="1"/>
</dbReference>
<dbReference type="EMBL" id="SLWS01000006">
    <property type="protein sequence ID" value="TCO57278.1"/>
    <property type="molecule type" value="Genomic_DNA"/>
</dbReference>
<dbReference type="Pfam" id="PF25547">
    <property type="entry name" value="WXG100_2"/>
    <property type="match status" value="1"/>
</dbReference>
<evidence type="ECO:0000313" key="7">
    <source>
        <dbReference type="Proteomes" id="UP000295680"/>
    </source>
</evidence>
<feature type="region of interest" description="Disordered" evidence="2">
    <location>
        <begin position="257"/>
        <end position="350"/>
    </location>
</feature>
<dbReference type="RefSeq" id="WP_132121191.1">
    <property type="nucleotide sequence ID" value="NZ_SLWS01000006.1"/>
</dbReference>
<dbReference type="Pfam" id="PF05593">
    <property type="entry name" value="RHS_repeat"/>
    <property type="match status" value="4"/>
</dbReference>
<evidence type="ECO:0000313" key="6">
    <source>
        <dbReference type="EMBL" id="TCO57278.1"/>
    </source>
</evidence>
<feature type="domain" description="Teneurin-like YD-shell" evidence="4">
    <location>
        <begin position="1075"/>
        <end position="1189"/>
    </location>
</feature>
<dbReference type="CDD" id="cd12871">
    <property type="entry name" value="Bacuni_01323_like"/>
    <property type="match status" value="1"/>
</dbReference>
<dbReference type="Gene3D" id="2.180.10.10">
    <property type="entry name" value="RHS repeat-associated core"/>
    <property type="match status" value="2"/>
</dbReference>
<dbReference type="Gene3D" id="1.20.1260.20">
    <property type="entry name" value="PPE superfamily"/>
    <property type="match status" value="1"/>
</dbReference>
<dbReference type="InterPro" id="IPR022385">
    <property type="entry name" value="Rhs_assc_core"/>
</dbReference>
<protein>
    <submittedName>
        <fullName evidence="6">RHS repeat-associated protein</fullName>
    </submittedName>
</protein>
<name>A0A4R2JJT2_9PSEU</name>
<evidence type="ECO:0000256" key="1">
    <source>
        <dbReference type="ARBA" id="ARBA00022737"/>
    </source>
</evidence>
<dbReference type="SUPFAM" id="SSF140453">
    <property type="entry name" value="EsxAB dimer-like"/>
    <property type="match status" value="1"/>
</dbReference>
<dbReference type="InterPro" id="IPR006530">
    <property type="entry name" value="YD"/>
</dbReference>
<evidence type="ECO:0000259" key="3">
    <source>
        <dbReference type="Pfam" id="PF20148"/>
    </source>
</evidence>
<dbReference type="OrthoDB" id="4981820at2"/>
<accession>A0A4R2JJT2</accession>
<evidence type="ECO:0000259" key="4">
    <source>
        <dbReference type="Pfam" id="PF25023"/>
    </source>
</evidence>
<gene>
    <name evidence="6" type="ORF">EV192_106755</name>
</gene>
<dbReference type="InterPro" id="IPR050708">
    <property type="entry name" value="T6SS_VgrG/RHS"/>
</dbReference>
<sequence length="1483" mass="162295">MNDSPANNPLVAAKQDSTTWHTGINLIDDATATYEGISSGSWVEGGVGAFGTGLDALSMAMNPVGTLISYGLNWLIEHVRPLKQTLDQLAGDPDQIAAYARTWKNVGDAVKKAAQDLNTTVTNDTANWTGQAADAYRANVTDKVNHITSAGTCANAIGTAVEMVGVLTGAVRMLVRDIVTQAIGDIVQYALEEVFSLGIATPLVAAQVSAQVANWMERITGIIKKLINSIEKLRPLMSKLEEIFAAVKKAMSEIHGRLRGEGGEGTRLSSADEPHTTTPHDSPHDGTTPGSHDDLTGEGTPGAGDRSTSPNGERPGTRPEEDGTNGGQRCEGNRGCDGMGGDPVDTVSGQMITNGTDVELPGVLPLILGRAYASAYPGGRLYGPGWSSTVDQRLAVDDAGVRYFGDDAQVLHYQHPVGQGAQTVPAAGARWPLTWDQDSDTYRIEDPSTGLTRHFGPATTGIRPITALTDRNGNRIGYHHDSSGRPVEIVHSGGYRVQVDTVDTENGVRVAALRLHPDIPLVEYRYDERGRLTEIVNSTGLPYRYEYDDVDRVTAWVDRDNYRYTYIYGDDGRVVRGEGQQGYLTADFTYDLTNRTTKVTNSLGHITVYHYDEHNHLTKVVDALGNTEITEYDRYHRLLSRTDPLGNTTRYTLGMDGAPVRVDRPDGTVVSVAYNSMQLPTEVTGPDGARWQYVYDERGNMLVQTDPVGAVTSYQYGEHGEVQSLVDALGGITTVTCDAAGVPLSVTDPSGATETYTLDALGRTVSVTDPLGAVTVTERNPTGLPARRVHPDGTVEMWHWNGNGDMLALTDRGGFTTRFEVGPFHLVAGRTDPDGTRHVFAHDTELRLTQVTNPQGLAWRYSYDQAGNLVAERDFNGRTMSYGHDAGRWLNQMTNAAGETVSITRDPLGRITDQRTSDGQVTAFRYDLAGQLVHATSPDSEVVLTRDPFGRVLTETVNGRTLTNAYDLLGRRVSRTTPGGHASTWEYDRVGRPSALTTGGRRITFGHDAAGRETHRWLGPATALTSSWDSSGRLTARQLVGVEGQESRVRSGRSWTYRGDGVPDSVTDAEGPRRFELDALGRVTAVRAANWSEQYAYDPSGNLSFAADSRGEAAPIASTGTLVRSAGHTHYDYDTQGRLVRTVRQTLSGQRQVWQYQYDVRNRLTGVVTPAGQRWRYRYDALGRRFAKQLLGQDGVPVDETGFTWDGEVLVEQAHTVASATTVTTWDYEPGTWSPVSQDRRSYYATAPQQVVDRQFHAIVTDQAGTPTELVTPDGRVDWRRRASVWGRVQQASQGVECLLRFPGQYHDHETGLDYNQHRYYDPDTGRYISPDPLGLDAAPNPYQYVPNPQVMLDPLGLIGKDRYLHLDRPGWRNYTLADANGVVYYSGMFGPGSTAASTQARHMANGNRFNPANGDTMTVTPGTRTYGESRLMEQRVAEQHGTIIGRDGDNYRGNRENPLANEKLNEYQDYEQRKRSGLGCPK</sequence>
<keyword evidence="7" id="KW-1185">Reference proteome</keyword>
<dbReference type="NCBIfam" id="TIGR01643">
    <property type="entry name" value="YD_repeat_2x"/>
    <property type="match status" value="8"/>
</dbReference>
<keyword evidence="1" id="KW-0677">Repeat</keyword>
<dbReference type="Proteomes" id="UP000295680">
    <property type="component" value="Unassembled WGS sequence"/>
</dbReference>
<dbReference type="InterPro" id="IPR057746">
    <property type="entry name" value="CpnT-like_N"/>
</dbReference>
<evidence type="ECO:0000256" key="2">
    <source>
        <dbReference type="SAM" id="MobiDB-lite"/>
    </source>
</evidence>
<dbReference type="PANTHER" id="PTHR32305:SF15">
    <property type="entry name" value="PROTEIN RHSA-RELATED"/>
    <property type="match status" value="1"/>
</dbReference>
<reference evidence="6 7" key="1">
    <citation type="submission" date="2019-03" db="EMBL/GenBank/DDBJ databases">
        <title>Genomic Encyclopedia of Type Strains, Phase IV (KMG-IV): sequencing the most valuable type-strain genomes for metagenomic binning, comparative biology and taxonomic classification.</title>
        <authorList>
            <person name="Goeker M."/>
        </authorList>
    </citation>
    <scope>NUCLEOTIDE SEQUENCE [LARGE SCALE GENOMIC DNA]</scope>
    <source>
        <strain evidence="6 7">DSM 45934</strain>
    </source>
</reference>
<organism evidence="6 7">
    <name type="scientific">Actinocrispum wychmicini</name>
    <dbReference type="NCBI Taxonomy" id="1213861"/>
    <lineage>
        <taxon>Bacteria</taxon>
        <taxon>Bacillati</taxon>
        <taxon>Actinomycetota</taxon>
        <taxon>Actinomycetes</taxon>
        <taxon>Pseudonocardiales</taxon>
        <taxon>Pseudonocardiaceae</taxon>
        <taxon>Actinocrispum</taxon>
    </lineage>
</organism>
<comment type="caution">
    <text evidence="6">The sequence shown here is derived from an EMBL/GenBank/DDBJ whole genome shotgun (WGS) entry which is preliminary data.</text>
</comment>
<dbReference type="InterPro" id="IPR056823">
    <property type="entry name" value="TEN-like_YD-shell"/>
</dbReference>
<evidence type="ECO:0000259" key="5">
    <source>
        <dbReference type="Pfam" id="PF25547"/>
    </source>
</evidence>
<proteinExistence type="predicted"/>
<dbReference type="PANTHER" id="PTHR32305">
    <property type="match status" value="1"/>
</dbReference>
<dbReference type="InterPro" id="IPR038332">
    <property type="entry name" value="PPE_sf"/>
</dbReference>
<dbReference type="InterPro" id="IPR045351">
    <property type="entry name" value="DUF6531"/>
</dbReference>
<dbReference type="NCBIfam" id="TIGR03696">
    <property type="entry name" value="Rhs_assc_core"/>
    <property type="match status" value="1"/>
</dbReference>
<dbReference type="PRINTS" id="PR00394">
    <property type="entry name" value="RHSPROTEIN"/>
</dbReference>
<feature type="domain" description="Outer membrane channel protein CpnT-like N-terminal" evidence="5">
    <location>
        <begin position="91"/>
        <end position="214"/>
    </location>
</feature>
<dbReference type="InterPro" id="IPR036689">
    <property type="entry name" value="ESAT-6-like_sf"/>
</dbReference>